<evidence type="ECO:0000256" key="2">
    <source>
        <dbReference type="SAM" id="MobiDB-lite"/>
    </source>
</evidence>
<feature type="compositionally biased region" description="Low complexity" evidence="2">
    <location>
        <begin position="181"/>
        <end position="207"/>
    </location>
</feature>
<feature type="region of interest" description="Disordered" evidence="2">
    <location>
        <begin position="90"/>
        <end position="139"/>
    </location>
</feature>
<name>A0AAW0F714_9TRYP</name>
<dbReference type="Proteomes" id="UP001430356">
    <property type="component" value="Unassembled WGS sequence"/>
</dbReference>
<sequence>MHHPHPPHRRSRRVPSPTAILSIERRDSDDAAAPFSARRSAKSHTRRGGPPPPPVTTSAITTSALQSSNGDAEAGAERLYFFDESWVVSPGASPAPRVPPSAPPHTRAAQVHVAATARRSSTAAHDSKQAHHRREAYVSEEVLPRVAQLEHALAQRGDECAQLRQHNSVLARQVLLLQQRQQQQQDTAPTAAAPASAPTPATAVRSADSTGSNQDEDARVREATAEAALLQRERRRQSHPEPPPPLHREPASPPRTGSGATQVPDALAELATLCRAIADDGIGFTVAHHDALEHHAVGDTTRSPRAAVDAWHRFAAARAPPPTHGMAATSVFLLDSLRLLLAALQCEHAAVAAGMEALQQRTRRAETSAMNHQRLVEDVRRDAERRVAEMEADHDAEVQTLEDAIAELEQQVRLTTASRRPWTAGLLMRSTAEPSPVVARSSHRDSRVELAESADGAAASAGSSRAPLTADRSDVATQTELSIEWVQAAMRRARDEPGRLLRREREAELTELMVSEVERLRAGLTEARAVSARLREQQHRFLGDVTAPLDHLDFVSAGSLSGFA</sequence>
<feature type="compositionally biased region" description="Basic residues" evidence="2">
    <location>
        <begin position="1"/>
        <end position="13"/>
    </location>
</feature>
<dbReference type="EMBL" id="JAECZO010000015">
    <property type="protein sequence ID" value="KAK7201426.1"/>
    <property type="molecule type" value="Genomic_DNA"/>
</dbReference>
<feature type="region of interest" description="Disordered" evidence="2">
    <location>
        <begin position="431"/>
        <end position="474"/>
    </location>
</feature>
<evidence type="ECO:0000256" key="1">
    <source>
        <dbReference type="SAM" id="Coils"/>
    </source>
</evidence>
<evidence type="ECO:0000313" key="4">
    <source>
        <dbReference type="Proteomes" id="UP001430356"/>
    </source>
</evidence>
<feature type="coiled-coil region" evidence="1">
    <location>
        <begin position="373"/>
        <end position="418"/>
    </location>
</feature>
<feature type="compositionally biased region" description="Low complexity" evidence="2">
    <location>
        <begin position="451"/>
        <end position="466"/>
    </location>
</feature>
<keyword evidence="4" id="KW-1185">Reference proteome</keyword>
<proteinExistence type="predicted"/>
<comment type="caution">
    <text evidence="3">The sequence shown here is derived from an EMBL/GenBank/DDBJ whole genome shotgun (WGS) entry which is preliminary data.</text>
</comment>
<feature type="region of interest" description="Disordered" evidence="2">
    <location>
        <begin position="232"/>
        <end position="261"/>
    </location>
</feature>
<gene>
    <name evidence="3" type="ORF">NESM_000205300</name>
</gene>
<keyword evidence="1" id="KW-0175">Coiled coil</keyword>
<protein>
    <submittedName>
        <fullName evidence="3">Uncharacterized protein</fullName>
    </submittedName>
</protein>
<feature type="compositionally biased region" description="Low complexity" evidence="2">
    <location>
        <begin position="114"/>
        <end position="124"/>
    </location>
</feature>
<accession>A0AAW0F714</accession>
<feature type="region of interest" description="Disordered" evidence="2">
    <location>
        <begin position="181"/>
        <end position="219"/>
    </location>
</feature>
<evidence type="ECO:0000313" key="3">
    <source>
        <dbReference type="EMBL" id="KAK7201426.1"/>
    </source>
</evidence>
<organism evidence="3 4">
    <name type="scientific">Novymonas esmeraldas</name>
    <dbReference type="NCBI Taxonomy" id="1808958"/>
    <lineage>
        <taxon>Eukaryota</taxon>
        <taxon>Discoba</taxon>
        <taxon>Euglenozoa</taxon>
        <taxon>Kinetoplastea</taxon>
        <taxon>Metakinetoplastina</taxon>
        <taxon>Trypanosomatida</taxon>
        <taxon>Trypanosomatidae</taxon>
        <taxon>Novymonas</taxon>
    </lineage>
</organism>
<reference evidence="3 4" key="1">
    <citation type="journal article" date="2021" name="MBio">
        <title>A New Model Trypanosomatid, Novymonas esmeraldas: Genomic Perception of Its 'Candidatus Pandoraea novymonadis' Endosymbiont.</title>
        <authorList>
            <person name="Zakharova A."/>
            <person name="Saura A."/>
            <person name="Butenko A."/>
            <person name="Podesvova L."/>
            <person name="Warmusova S."/>
            <person name="Kostygov A.Y."/>
            <person name="Nenarokova A."/>
            <person name="Lukes J."/>
            <person name="Opperdoes F.R."/>
            <person name="Yurchenko V."/>
        </authorList>
    </citation>
    <scope>NUCLEOTIDE SEQUENCE [LARGE SCALE GENOMIC DNA]</scope>
    <source>
        <strain evidence="3 4">E262AT.01</strain>
    </source>
</reference>
<dbReference type="AlphaFoldDB" id="A0AAW0F714"/>
<feature type="region of interest" description="Disordered" evidence="2">
    <location>
        <begin position="1"/>
        <end position="60"/>
    </location>
</feature>